<sequence length="161" mass="18191">MSSCVADATERGRCRANAMRYFPTALYLRSPVVSRTYHASRRYHHSQAPMIPHNTLLMNCGQLGPTIRRPRPPVRTARPPSIARSHTSRPDHRSVRAWESDGLDFFSSSSPFRLRCQRTQVAIMTRPRPPSPLPRSVARNGGKRTRMHKRTTSFNGAASPT</sequence>
<keyword evidence="2" id="KW-1185">Reference proteome</keyword>
<evidence type="ECO:0000313" key="3">
    <source>
        <dbReference type="WBParaSite" id="PSAMB.scaffold4062size27676.g23387.t1"/>
    </source>
</evidence>
<evidence type="ECO:0000313" key="2">
    <source>
        <dbReference type="Proteomes" id="UP000887566"/>
    </source>
</evidence>
<evidence type="ECO:0000256" key="1">
    <source>
        <dbReference type="SAM" id="MobiDB-lite"/>
    </source>
</evidence>
<feature type="compositionally biased region" description="Polar residues" evidence="1">
    <location>
        <begin position="152"/>
        <end position="161"/>
    </location>
</feature>
<reference evidence="3" key="1">
    <citation type="submission" date="2022-11" db="UniProtKB">
        <authorList>
            <consortium name="WormBaseParasite"/>
        </authorList>
    </citation>
    <scope>IDENTIFICATION</scope>
</reference>
<protein>
    <submittedName>
        <fullName evidence="3">Uncharacterized protein</fullName>
    </submittedName>
</protein>
<proteinExistence type="predicted"/>
<feature type="region of interest" description="Disordered" evidence="1">
    <location>
        <begin position="64"/>
        <end position="95"/>
    </location>
</feature>
<feature type="compositionally biased region" description="Basic residues" evidence="1">
    <location>
        <begin position="141"/>
        <end position="151"/>
    </location>
</feature>
<dbReference type="AlphaFoldDB" id="A0A914WJR6"/>
<feature type="region of interest" description="Disordered" evidence="1">
    <location>
        <begin position="125"/>
        <end position="161"/>
    </location>
</feature>
<dbReference type="Proteomes" id="UP000887566">
    <property type="component" value="Unplaced"/>
</dbReference>
<accession>A0A914WJR6</accession>
<name>A0A914WJR6_9BILA</name>
<organism evidence="2 3">
    <name type="scientific">Plectus sambesii</name>
    <dbReference type="NCBI Taxonomy" id="2011161"/>
    <lineage>
        <taxon>Eukaryota</taxon>
        <taxon>Metazoa</taxon>
        <taxon>Ecdysozoa</taxon>
        <taxon>Nematoda</taxon>
        <taxon>Chromadorea</taxon>
        <taxon>Plectida</taxon>
        <taxon>Plectina</taxon>
        <taxon>Plectoidea</taxon>
        <taxon>Plectidae</taxon>
        <taxon>Plectus</taxon>
    </lineage>
</organism>
<dbReference type="WBParaSite" id="PSAMB.scaffold4062size27676.g23387.t1">
    <property type="protein sequence ID" value="PSAMB.scaffold4062size27676.g23387.t1"/>
    <property type="gene ID" value="PSAMB.scaffold4062size27676.g23387"/>
</dbReference>